<accession>A0A495BGF9</accession>
<dbReference type="PROSITE" id="PS50110">
    <property type="entry name" value="RESPONSE_REGULATORY"/>
    <property type="match status" value="1"/>
</dbReference>
<organism evidence="8 9">
    <name type="scientific">Vogesella indigofera</name>
    <name type="common">Pseudomonas indigofera</name>
    <dbReference type="NCBI Taxonomy" id="45465"/>
    <lineage>
        <taxon>Bacteria</taxon>
        <taxon>Pseudomonadati</taxon>
        <taxon>Pseudomonadota</taxon>
        <taxon>Betaproteobacteria</taxon>
        <taxon>Neisseriales</taxon>
        <taxon>Chromobacteriaceae</taxon>
        <taxon>Vogesella</taxon>
    </lineage>
</organism>
<feature type="DNA-binding region" description="OmpR/PhoB-type" evidence="5">
    <location>
        <begin position="137"/>
        <end position="233"/>
    </location>
</feature>
<proteinExistence type="predicted"/>
<feature type="domain" description="OmpR/PhoB-type" evidence="7">
    <location>
        <begin position="137"/>
        <end position="233"/>
    </location>
</feature>
<feature type="modified residue" description="4-aspartylphosphate" evidence="4">
    <location>
        <position position="62"/>
    </location>
</feature>
<dbReference type="SUPFAM" id="SSF46894">
    <property type="entry name" value="C-terminal effector domain of the bipartite response regulators"/>
    <property type="match status" value="1"/>
</dbReference>
<evidence type="ECO:0000313" key="8">
    <source>
        <dbReference type="EMBL" id="RKQ60167.1"/>
    </source>
</evidence>
<keyword evidence="2 5" id="KW-0238">DNA-binding</keyword>
<dbReference type="GO" id="GO:0006355">
    <property type="term" value="P:regulation of DNA-templated transcription"/>
    <property type="evidence" value="ECO:0007669"/>
    <property type="project" value="InterPro"/>
</dbReference>
<dbReference type="GO" id="GO:0000156">
    <property type="term" value="F:phosphorelay response regulator activity"/>
    <property type="evidence" value="ECO:0007669"/>
    <property type="project" value="TreeGrafter"/>
</dbReference>
<evidence type="ECO:0000256" key="5">
    <source>
        <dbReference type="PROSITE-ProRule" id="PRU01091"/>
    </source>
</evidence>
<evidence type="ECO:0000259" key="7">
    <source>
        <dbReference type="PROSITE" id="PS51755"/>
    </source>
</evidence>
<dbReference type="SUPFAM" id="SSF52172">
    <property type="entry name" value="CheY-like"/>
    <property type="match status" value="1"/>
</dbReference>
<dbReference type="InterPro" id="IPR011006">
    <property type="entry name" value="CheY-like_superfamily"/>
</dbReference>
<dbReference type="AlphaFoldDB" id="A0A495BGF9"/>
<feature type="domain" description="Response regulatory" evidence="6">
    <location>
        <begin position="13"/>
        <end position="127"/>
    </location>
</feature>
<dbReference type="SMART" id="SM00862">
    <property type="entry name" value="Trans_reg_C"/>
    <property type="match status" value="1"/>
</dbReference>
<evidence type="ECO:0000313" key="9">
    <source>
        <dbReference type="Proteomes" id="UP000279384"/>
    </source>
</evidence>
<dbReference type="CDD" id="cd17624">
    <property type="entry name" value="REC_OmpR_PmrA-like"/>
    <property type="match status" value="1"/>
</dbReference>
<dbReference type="InterPro" id="IPR001867">
    <property type="entry name" value="OmpR/PhoB-type_DNA-bd"/>
</dbReference>
<sequence>MACLSPQPDPTMKLFLAEDDAVLADALLTRLGQLGFSVSHAADGLAAQQQLLAEPFDAVILDIGLPGLDGLQVLRNVRVHRPALPILLLTALDSMEDRVAGLDAGADDYLVKPFEFPELEARIRALLRRHRVADNVRDELHFGRLRLDRGGQRAWADQQALELSARELQLLDILMAHADRVVTKEQIAGELSGDGEEVGANAVEVYVHRLRKKLDGSGVGIRAVRGLGYLLARLEPGA</sequence>
<evidence type="ECO:0000256" key="3">
    <source>
        <dbReference type="ARBA" id="ARBA00023163"/>
    </source>
</evidence>
<dbReference type="SMART" id="SM00448">
    <property type="entry name" value="REC"/>
    <property type="match status" value="1"/>
</dbReference>
<keyword evidence="4" id="KW-0597">Phosphoprotein</keyword>
<dbReference type="InterPro" id="IPR039420">
    <property type="entry name" value="WalR-like"/>
</dbReference>
<gene>
    <name evidence="8" type="ORF">C8E02_1511</name>
</gene>
<dbReference type="Gene3D" id="6.10.250.690">
    <property type="match status" value="1"/>
</dbReference>
<dbReference type="GO" id="GO:0005829">
    <property type="term" value="C:cytosol"/>
    <property type="evidence" value="ECO:0007669"/>
    <property type="project" value="TreeGrafter"/>
</dbReference>
<dbReference type="Gene3D" id="1.10.10.10">
    <property type="entry name" value="Winged helix-like DNA-binding domain superfamily/Winged helix DNA-binding domain"/>
    <property type="match status" value="1"/>
</dbReference>
<dbReference type="InterPro" id="IPR001789">
    <property type="entry name" value="Sig_transdc_resp-reg_receiver"/>
</dbReference>
<dbReference type="GO" id="GO:0000976">
    <property type="term" value="F:transcription cis-regulatory region binding"/>
    <property type="evidence" value="ECO:0007669"/>
    <property type="project" value="TreeGrafter"/>
</dbReference>
<name>A0A495BGF9_VOGIN</name>
<dbReference type="Pfam" id="PF00486">
    <property type="entry name" value="Trans_reg_C"/>
    <property type="match status" value="1"/>
</dbReference>
<dbReference type="InterPro" id="IPR016032">
    <property type="entry name" value="Sig_transdc_resp-reg_C-effctor"/>
</dbReference>
<dbReference type="Gene3D" id="3.40.50.2300">
    <property type="match status" value="1"/>
</dbReference>
<dbReference type="PANTHER" id="PTHR48111:SF67">
    <property type="entry name" value="TRANSCRIPTIONAL REGULATORY PROTEIN TCTD"/>
    <property type="match status" value="1"/>
</dbReference>
<dbReference type="CDD" id="cd00383">
    <property type="entry name" value="trans_reg_C"/>
    <property type="match status" value="1"/>
</dbReference>
<comment type="caution">
    <text evidence="8">The sequence shown here is derived from an EMBL/GenBank/DDBJ whole genome shotgun (WGS) entry which is preliminary data.</text>
</comment>
<evidence type="ECO:0000259" key="6">
    <source>
        <dbReference type="PROSITE" id="PS50110"/>
    </source>
</evidence>
<dbReference type="EMBL" id="RBID01000013">
    <property type="protein sequence ID" value="RKQ60167.1"/>
    <property type="molecule type" value="Genomic_DNA"/>
</dbReference>
<evidence type="ECO:0000256" key="4">
    <source>
        <dbReference type="PROSITE-ProRule" id="PRU00169"/>
    </source>
</evidence>
<dbReference type="PANTHER" id="PTHR48111">
    <property type="entry name" value="REGULATOR OF RPOS"/>
    <property type="match status" value="1"/>
</dbReference>
<evidence type="ECO:0000256" key="2">
    <source>
        <dbReference type="ARBA" id="ARBA00023125"/>
    </source>
</evidence>
<dbReference type="PROSITE" id="PS51755">
    <property type="entry name" value="OMPR_PHOB"/>
    <property type="match status" value="1"/>
</dbReference>
<protein>
    <submittedName>
        <fullName evidence="8">Two-component system OmpR family response regulator</fullName>
    </submittedName>
</protein>
<keyword evidence="3" id="KW-0804">Transcription</keyword>
<reference evidence="8 9" key="1">
    <citation type="submission" date="2018-10" db="EMBL/GenBank/DDBJ databases">
        <title>Genomic Encyclopedia of Type Strains, Phase IV (KMG-IV): sequencing the most valuable type-strain genomes for metagenomic binning, comparative biology and taxonomic classification.</title>
        <authorList>
            <person name="Goeker M."/>
        </authorList>
    </citation>
    <scope>NUCLEOTIDE SEQUENCE [LARGE SCALE GENOMIC DNA]</scope>
    <source>
        <strain evidence="8 9">DSM 3303</strain>
    </source>
</reference>
<dbReference type="InterPro" id="IPR036388">
    <property type="entry name" value="WH-like_DNA-bd_sf"/>
</dbReference>
<dbReference type="GO" id="GO:0032993">
    <property type="term" value="C:protein-DNA complex"/>
    <property type="evidence" value="ECO:0007669"/>
    <property type="project" value="TreeGrafter"/>
</dbReference>
<dbReference type="Pfam" id="PF00072">
    <property type="entry name" value="Response_reg"/>
    <property type="match status" value="1"/>
</dbReference>
<dbReference type="Proteomes" id="UP000279384">
    <property type="component" value="Unassembled WGS sequence"/>
</dbReference>
<keyword evidence="1" id="KW-0805">Transcription regulation</keyword>
<evidence type="ECO:0000256" key="1">
    <source>
        <dbReference type="ARBA" id="ARBA00023015"/>
    </source>
</evidence>